<name>A0A644ZN03_9ZZZZ</name>
<sequence length="296" mass="30750">MAVPPRAAVSSVAGQAPVWWSDRGRGRQDSGTAAVRSTVRPRISALTSTDVVSLLGRSLIGTVGLLGPDILGPDTGEHPQLAEHEVERGGDQGADQRGPVEQGPEAVRVVEHIARQRDRGGRVDHQGLHDDIDHEGGQARGEEREEPAPPATVMAGPEGPHPVQLVVPGVRDEEGHGRVQMVEPDAPPRAEQVEQGHLVVGVDLLADDHHQQVDQHTGTADETELEELPDGVPVRGRERLLVGSGRAGCGGSGGHGGAGLSVDGGERSEVGAGWDRLSDGAWAAADNVGSGTMNGS</sequence>
<comment type="caution">
    <text evidence="2">The sequence shown here is derived from an EMBL/GenBank/DDBJ whole genome shotgun (WGS) entry which is preliminary data.</text>
</comment>
<feature type="compositionally biased region" description="Basic and acidic residues" evidence="1">
    <location>
        <begin position="75"/>
        <end position="90"/>
    </location>
</feature>
<reference evidence="2" key="1">
    <citation type="submission" date="2019-08" db="EMBL/GenBank/DDBJ databases">
        <authorList>
            <person name="Kucharzyk K."/>
            <person name="Murdoch R.W."/>
            <person name="Higgins S."/>
            <person name="Loffler F."/>
        </authorList>
    </citation>
    <scope>NUCLEOTIDE SEQUENCE</scope>
</reference>
<gene>
    <name evidence="2" type="ORF">SDC9_88950</name>
</gene>
<feature type="compositionally biased region" description="Basic and acidic residues" evidence="1">
    <location>
        <begin position="108"/>
        <end position="147"/>
    </location>
</feature>
<feature type="region of interest" description="Disordered" evidence="1">
    <location>
        <begin position="69"/>
        <end position="160"/>
    </location>
</feature>
<feature type="region of interest" description="Disordered" evidence="1">
    <location>
        <begin position="243"/>
        <end position="296"/>
    </location>
</feature>
<dbReference type="AlphaFoldDB" id="A0A644ZN03"/>
<protein>
    <submittedName>
        <fullName evidence="2">Uncharacterized protein</fullName>
    </submittedName>
</protein>
<dbReference type="EMBL" id="VSSQ01009674">
    <property type="protein sequence ID" value="MPM42285.1"/>
    <property type="molecule type" value="Genomic_DNA"/>
</dbReference>
<evidence type="ECO:0000313" key="2">
    <source>
        <dbReference type="EMBL" id="MPM42285.1"/>
    </source>
</evidence>
<proteinExistence type="predicted"/>
<evidence type="ECO:0000256" key="1">
    <source>
        <dbReference type="SAM" id="MobiDB-lite"/>
    </source>
</evidence>
<organism evidence="2">
    <name type="scientific">bioreactor metagenome</name>
    <dbReference type="NCBI Taxonomy" id="1076179"/>
    <lineage>
        <taxon>unclassified sequences</taxon>
        <taxon>metagenomes</taxon>
        <taxon>ecological metagenomes</taxon>
    </lineage>
</organism>
<feature type="compositionally biased region" description="Low complexity" evidence="1">
    <location>
        <begin position="1"/>
        <end position="13"/>
    </location>
</feature>
<feature type="compositionally biased region" description="Gly residues" evidence="1">
    <location>
        <begin position="245"/>
        <end position="259"/>
    </location>
</feature>
<feature type="region of interest" description="Disordered" evidence="1">
    <location>
        <begin position="1"/>
        <end position="37"/>
    </location>
</feature>
<accession>A0A644ZN03</accession>